<dbReference type="AlphaFoldDB" id="A0A453J0W1"/>
<name>A0A453J0W1_AEGTS</name>
<proteinExistence type="predicted"/>
<reference evidence="1" key="5">
    <citation type="journal article" date="2021" name="G3 (Bethesda)">
        <title>Aegilops tauschii genome assembly Aet v5.0 features greater sequence contiguity and improved annotation.</title>
        <authorList>
            <person name="Wang L."/>
            <person name="Zhu T."/>
            <person name="Rodriguez J.C."/>
            <person name="Deal K.R."/>
            <person name="Dubcovsky J."/>
            <person name="McGuire P.E."/>
            <person name="Lux T."/>
            <person name="Spannagl M."/>
            <person name="Mayer K.F.X."/>
            <person name="Baldrich P."/>
            <person name="Meyers B.C."/>
            <person name="Huo N."/>
            <person name="Gu Y.Q."/>
            <person name="Zhou H."/>
            <person name="Devos K.M."/>
            <person name="Bennetzen J.L."/>
            <person name="Unver T."/>
            <person name="Budak H."/>
            <person name="Gulick P.J."/>
            <person name="Galiba G."/>
            <person name="Kalapos B."/>
            <person name="Nelson D.R."/>
            <person name="Li P."/>
            <person name="You F.M."/>
            <person name="Luo M.C."/>
            <person name="Dvorak J."/>
        </authorList>
    </citation>
    <scope>NUCLEOTIDE SEQUENCE [LARGE SCALE GENOMIC DNA]</scope>
    <source>
        <strain evidence="1">cv. AL8/78</strain>
    </source>
</reference>
<evidence type="ECO:0000313" key="1">
    <source>
        <dbReference type="EnsemblPlants" id="AET4Gv20759400.3"/>
    </source>
</evidence>
<organism evidence="1 2">
    <name type="scientific">Aegilops tauschii subsp. strangulata</name>
    <name type="common">Goatgrass</name>
    <dbReference type="NCBI Taxonomy" id="200361"/>
    <lineage>
        <taxon>Eukaryota</taxon>
        <taxon>Viridiplantae</taxon>
        <taxon>Streptophyta</taxon>
        <taxon>Embryophyta</taxon>
        <taxon>Tracheophyta</taxon>
        <taxon>Spermatophyta</taxon>
        <taxon>Magnoliopsida</taxon>
        <taxon>Liliopsida</taxon>
        <taxon>Poales</taxon>
        <taxon>Poaceae</taxon>
        <taxon>BOP clade</taxon>
        <taxon>Pooideae</taxon>
        <taxon>Triticodae</taxon>
        <taxon>Triticeae</taxon>
        <taxon>Triticinae</taxon>
        <taxon>Aegilops</taxon>
    </lineage>
</organism>
<reference evidence="2" key="2">
    <citation type="journal article" date="2017" name="Nat. Plants">
        <title>The Aegilops tauschii genome reveals multiple impacts of transposons.</title>
        <authorList>
            <person name="Zhao G."/>
            <person name="Zou C."/>
            <person name="Li K."/>
            <person name="Wang K."/>
            <person name="Li T."/>
            <person name="Gao L."/>
            <person name="Zhang X."/>
            <person name="Wang H."/>
            <person name="Yang Z."/>
            <person name="Liu X."/>
            <person name="Jiang W."/>
            <person name="Mao L."/>
            <person name="Kong X."/>
            <person name="Jiao Y."/>
            <person name="Jia J."/>
        </authorList>
    </citation>
    <scope>NUCLEOTIDE SEQUENCE [LARGE SCALE GENOMIC DNA]</scope>
    <source>
        <strain evidence="2">cv. AL8/78</strain>
    </source>
</reference>
<dbReference type="Proteomes" id="UP000015105">
    <property type="component" value="Chromosome 4D"/>
</dbReference>
<dbReference type="EnsemblPlants" id="AET4Gv20759400.3">
    <property type="protein sequence ID" value="AET4Gv20759400.3"/>
    <property type="gene ID" value="AET4Gv20759400"/>
</dbReference>
<keyword evidence="2" id="KW-1185">Reference proteome</keyword>
<protein>
    <submittedName>
        <fullName evidence="1">Uncharacterized protein</fullName>
    </submittedName>
</protein>
<sequence>AVKTISFSVAVPDVLACVFSIARSLSTVSPDGLFMLLRYENHSSGTPSMAALHSLRPP</sequence>
<dbReference type="Gramene" id="AET4Gv20759400.3">
    <property type="protein sequence ID" value="AET4Gv20759400.3"/>
    <property type="gene ID" value="AET4Gv20759400"/>
</dbReference>
<reference evidence="1" key="4">
    <citation type="submission" date="2019-03" db="UniProtKB">
        <authorList>
            <consortium name="EnsemblPlants"/>
        </authorList>
    </citation>
    <scope>IDENTIFICATION</scope>
</reference>
<reference evidence="2" key="1">
    <citation type="journal article" date="2014" name="Science">
        <title>Ancient hybridizations among the ancestral genomes of bread wheat.</title>
        <authorList>
            <consortium name="International Wheat Genome Sequencing Consortium,"/>
            <person name="Marcussen T."/>
            <person name="Sandve S.R."/>
            <person name="Heier L."/>
            <person name="Spannagl M."/>
            <person name="Pfeifer M."/>
            <person name="Jakobsen K.S."/>
            <person name="Wulff B.B."/>
            <person name="Steuernagel B."/>
            <person name="Mayer K.F."/>
            <person name="Olsen O.A."/>
        </authorList>
    </citation>
    <scope>NUCLEOTIDE SEQUENCE [LARGE SCALE GENOMIC DNA]</scope>
    <source>
        <strain evidence="2">cv. AL8/78</strain>
    </source>
</reference>
<evidence type="ECO:0000313" key="2">
    <source>
        <dbReference type="Proteomes" id="UP000015105"/>
    </source>
</evidence>
<reference evidence="1" key="3">
    <citation type="journal article" date="2017" name="Nature">
        <title>Genome sequence of the progenitor of the wheat D genome Aegilops tauschii.</title>
        <authorList>
            <person name="Luo M.C."/>
            <person name="Gu Y.Q."/>
            <person name="Puiu D."/>
            <person name="Wang H."/>
            <person name="Twardziok S.O."/>
            <person name="Deal K.R."/>
            <person name="Huo N."/>
            <person name="Zhu T."/>
            <person name="Wang L."/>
            <person name="Wang Y."/>
            <person name="McGuire P.E."/>
            <person name="Liu S."/>
            <person name="Long H."/>
            <person name="Ramasamy R.K."/>
            <person name="Rodriguez J.C."/>
            <person name="Van S.L."/>
            <person name="Yuan L."/>
            <person name="Wang Z."/>
            <person name="Xia Z."/>
            <person name="Xiao L."/>
            <person name="Anderson O.D."/>
            <person name="Ouyang S."/>
            <person name="Liang Y."/>
            <person name="Zimin A.V."/>
            <person name="Pertea G."/>
            <person name="Qi P."/>
            <person name="Bennetzen J.L."/>
            <person name="Dai X."/>
            <person name="Dawson M.W."/>
            <person name="Muller H.G."/>
            <person name="Kugler K."/>
            <person name="Rivarola-Duarte L."/>
            <person name="Spannagl M."/>
            <person name="Mayer K.F.X."/>
            <person name="Lu F.H."/>
            <person name="Bevan M.W."/>
            <person name="Leroy P."/>
            <person name="Li P."/>
            <person name="You F.M."/>
            <person name="Sun Q."/>
            <person name="Liu Z."/>
            <person name="Lyons E."/>
            <person name="Wicker T."/>
            <person name="Salzberg S.L."/>
            <person name="Devos K.M."/>
            <person name="Dvorak J."/>
        </authorList>
    </citation>
    <scope>NUCLEOTIDE SEQUENCE [LARGE SCALE GENOMIC DNA]</scope>
    <source>
        <strain evidence="1">cv. AL8/78</strain>
    </source>
</reference>
<accession>A0A453J0W1</accession>